<organism evidence="1 2">
    <name type="scientific">Actinoallomurus liliacearum</name>
    <dbReference type="NCBI Taxonomy" id="1080073"/>
    <lineage>
        <taxon>Bacteria</taxon>
        <taxon>Bacillati</taxon>
        <taxon>Actinomycetota</taxon>
        <taxon>Actinomycetes</taxon>
        <taxon>Streptosporangiales</taxon>
        <taxon>Thermomonosporaceae</taxon>
        <taxon>Actinoallomurus</taxon>
    </lineage>
</organism>
<name>A0ABP8TBS4_9ACTN</name>
<evidence type="ECO:0000313" key="2">
    <source>
        <dbReference type="Proteomes" id="UP001500212"/>
    </source>
</evidence>
<sequence>MEPGDEGAQFGQVVGFDRAHPVFELVTVQVQHHVSESANVFLDAGRHRAGGGERLELLSFTGLEIVRKVQDPAGDLPDAGRCRCRWRLERNGAAAHVGVEHLPRLRERGPDLLGRIPVIRPH</sequence>
<evidence type="ECO:0000313" key="1">
    <source>
        <dbReference type="EMBL" id="GAA4600526.1"/>
    </source>
</evidence>
<reference evidence="2" key="1">
    <citation type="journal article" date="2019" name="Int. J. Syst. Evol. Microbiol.">
        <title>The Global Catalogue of Microorganisms (GCM) 10K type strain sequencing project: providing services to taxonomists for standard genome sequencing and annotation.</title>
        <authorList>
            <consortium name="The Broad Institute Genomics Platform"/>
            <consortium name="The Broad Institute Genome Sequencing Center for Infectious Disease"/>
            <person name="Wu L."/>
            <person name="Ma J."/>
        </authorList>
    </citation>
    <scope>NUCLEOTIDE SEQUENCE [LARGE SCALE GENOMIC DNA]</scope>
    <source>
        <strain evidence="2">JCM 17938</strain>
    </source>
</reference>
<dbReference type="Proteomes" id="UP001500212">
    <property type="component" value="Unassembled WGS sequence"/>
</dbReference>
<protein>
    <submittedName>
        <fullName evidence="1">Uncharacterized protein</fullName>
    </submittedName>
</protein>
<gene>
    <name evidence="1" type="ORF">GCM10023195_00100</name>
</gene>
<proteinExistence type="predicted"/>
<accession>A0ABP8TBS4</accession>
<dbReference type="EMBL" id="BAABHJ010000001">
    <property type="protein sequence ID" value="GAA4600526.1"/>
    <property type="molecule type" value="Genomic_DNA"/>
</dbReference>
<keyword evidence="2" id="KW-1185">Reference proteome</keyword>
<comment type="caution">
    <text evidence="1">The sequence shown here is derived from an EMBL/GenBank/DDBJ whole genome shotgun (WGS) entry which is preliminary data.</text>
</comment>